<dbReference type="Pfam" id="PF07394">
    <property type="entry name" value="DUF1501"/>
    <property type="match status" value="1"/>
</dbReference>
<dbReference type="OrthoDB" id="9779968at2"/>
<sequence length="393" mass="42070">MFTRRDLLRRSAFLSLAPVVPEFLDRTTRAATPDRDGRVLVVLQLDGGNDGINTVVPFGDENYNKHRRELRIPTDKVLKVGEGIGLHPSMRAAADLIESHRLAIVQGVGYPNPDRSHFESMAVWQTAMPGKPDAANLGWLGRALDAAPRGDGPALIHVGDENIPRALFSRRAASTSFADASDLALRLPPPPAESATSTDDLTAFVNRTVATAYATAADLEAAAAKPDGGARYPGSGLAKRFELVARSIKAKSPARVYYLIQGGYDTHSVQAPAQSALLRELADALRAFLDDLAASKLADRVAVLAFSEFGRRPEENGSLGTDHGTAGPVFVAGPSVQSGIVGQAPSLGDLENDDLKWSIDFRSVYATLLDGWLNLPADEILGGRFSRPMILKT</sequence>
<protein>
    <recommendedName>
        <fullName evidence="3">DUF1501 domain-containing protein</fullName>
    </recommendedName>
</protein>
<dbReference type="InterPro" id="IPR010869">
    <property type="entry name" value="DUF1501"/>
</dbReference>
<gene>
    <name evidence="1" type="ORF">BSF38_05282</name>
</gene>
<dbReference type="STRING" id="1387353.BSF38_05282"/>
<evidence type="ECO:0008006" key="3">
    <source>
        <dbReference type="Google" id="ProtNLM"/>
    </source>
</evidence>
<accession>A0A1U7CXT7</accession>
<name>A0A1U7CXT7_9BACT</name>
<keyword evidence="2" id="KW-1185">Reference proteome</keyword>
<evidence type="ECO:0000313" key="2">
    <source>
        <dbReference type="Proteomes" id="UP000186309"/>
    </source>
</evidence>
<dbReference type="RefSeq" id="WP_076350023.1">
    <property type="nucleotide sequence ID" value="NZ_CP019082.1"/>
</dbReference>
<organism evidence="1 2">
    <name type="scientific">Paludisphaera borealis</name>
    <dbReference type="NCBI Taxonomy" id="1387353"/>
    <lineage>
        <taxon>Bacteria</taxon>
        <taxon>Pseudomonadati</taxon>
        <taxon>Planctomycetota</taxon>
        <taxon>Planctomycetia</taxon>
        <taxon>Isosphaerales</taxon>
        <taxon>Isosphaeraceae</taxon>
        <taxon>Paludisphaera</taxon>
    </lineage>
</organism>
<dbReference type="KEGG" id="pbor:BSF38_05282"/>
<dbReference type="PANTHER" id="PTHR43737:SF1">
    <property type="entry name" value="DUF1501 DOMAIN-CONTAINING PROTEIN"/>
    <property type="match status" value="1"/>
</dbReference>
<dbReference type="Proteomes" id="UP000186309">
    <property type="component" value="Chromosome"/>
</dbReference>
<dbReference type="AlphaFoldDB" id="A0A1U7CXT7"/>
<proteinExistence type="predicted"/>
<dbReference type="PANTHER" id="PTHR43737">
    <property type="entry name" value="BLL7424 PROTEIN"/>
    <property type="match status" value="1"/>
</dbReference>
<dbReference type="EMBL" id="CP019082">
    <property type="protein sequence ID" value="APW63708.1"/>
    <property type="molecule type" value="Genomic_DNA"/>
</dbReference>
<evidence type="ECO:0000313" key="1">
    <source>
        <dbReference type="EMBL" id="APW63708.1"/>
    </source>
</evidence>
<reference evidence="2" key="1">
    <citation type="submission" date="2016-12" db="EMBL/GenBank/DDBJ databases">
        <title>Comparative genomics of four Isosphaeraceae planctomycetes: a common pool of plasmids and glycoside hydrolase genes.</title>
        <authorList>
            <person name="Ivanova A."/>
        </authorList>
    </citation>
    <scope>NUCLEOTIDE SEQUENCE [LARGE SCALE GENOMIC DNA]</scope>
    <source>
        <strain evidence="2">PX4</strain>
    </source>
</reference>